<gene>
    <name evidence="1" type="ORF">HNQ39_005118</name>
</gene>
<proteinExistence type="predicted"/>
<name>A0A7W9W894_ARMRO</name>
<sequence>MAVKKYALYRRVARRGFGGPCEKKVIEVEEGTQPQGAIEVAPETELQDWAPVAEEGA</sequence>
<dbReference type="EMBL" id="JACHGW010000006">
    <property type="protein sequence ID" value="MBB6053284.1"/>
    <property type="molecule type" value="Genomic_DNA"/>
</dbReference>
<comment type="caution">
    <text evidence="1">The sequence shown here is derived from an EMBL/GenBank/DDBJ whole genome shotgun (WGS) entry which is preliminary data.</text>
</comment>
<dbReference type="Proteomes" id="UP000520814">
    <property type="component" value="Unassembled WGS sequence"/>
</dbReference>
<keyword evidence="2" id="KW-1185">Reference proteome</keyword>
<evidence type="ECO:0000313" key="2">
    <source>
        <dbReference type="Proteomes" id="UP000520814"/>
    </source>
</evidence>
<dbReference type="RefSeq" id="WP_184203381.1">
    <property type="nucleotide sequence ID" value="NZ_JACHGW010000006.1"/>
</dbReference>
<evidence type="ECO:0000313" key="1">
    <source>
        <dbReference type="EMBL" id="MBB6053284.1"/>
    </source>
</evidence>
<accession>A0A7W9W894</accession>
<reference evidence="1 2" key="1">
    <citation type="submission" date="2020-08" db="EMBL/GenBank/DDBJ databases">
        <title>Genomic Encyclopedia of Type Strains, Phase IV (KMG-IV): sequencing the most valuable type-strain genomes for metagenomic binning, comparative biology and taxonomic classification.</title>
        <authorList>
            <person name="Goeker M."/>
        </authorList>
    </citation>
    <scope>NUCLEOTIDE SEQUENCE [LARGE SCALE GENOMIC DNA]</scope>
    <source>
        <strain evidence="1 2">DSM 23562</strain>
    </source>
</reference>
<protein>
    <submittedName>
        <fullName evidence="1">Uncharacterized protein</fullName>
    </submittedName>
</protein>
<organism evidence="1 2">
    <name type="scientific">Armatimonas rosea</name>
    <dbReference type="NCBI Taxonomy" id="685828"/>
    <lineage>
        <taxon>Bacteria</taxon>
        <taxon>Bacillati</taxon>
        <taxon>Armatimonadota</taxon>
        <taxon>Armatimonadia</taxon>
        <taxon>Armatimonadales</taxon>
        <taxon>Armatimonadaceae</taxon>
        <taxon>Armatimonas</taxon>
    </lineage>
</organism>
<dbReference type="AlphaFoldDB" id="A0A7W9W894"/>